<feature type="domain" description="Bacterial type II secretion system protein E" evidence="2">
    <location>
        <begin position="158"/>
        <end position="342"/>
    </location>
</feature>
<gene>
    <name evidence="3" type="ORF">LNN31_08330</name>
</gene>
<dbReference type="InterPro" id="IPR001482">
    <property type="entry name" value="T2SS/T4SS_dom"/>
</dbReference>
<evidence type="ECO:0000313" key="3">
    <source>
        <dbReference type="EMBL" id="UYO64415.1"/>
    </source>
</evidence>
<dbReference type="EMBL" id="CP087994">
    <property type="protein sequence ID" value="UYO64415.1"/>
    <property type="molecule type" value="Genomic_DNA"/>
</dbReference>
<name>A0ABY6HIP8_9FIRM</name>
<reference evidence="3" key="1">
    <citation type="submission" date="2021-11" db="EMBL/GenBank/DDBJ databases">
        <title>Isoprene-degrading acetogen.</title>
        <authorList>
            <person name="Yang Y."/>
            <person name="Jin H."/>
            <person name="Yan J."/>
        </authorList>
    </citation>
    <scope>NUCLEOTIDE SEQUENCE</scope>
    <source>
        <strain evidence="3">Berkeley</strain>
    </source>
</reference>
<comment type="similarity">
    <text evidence="1">Belongs to the GSP E family.</text>
</comment>
<dbReference type="Proteomes" id="UP001163550">
    <property type="component" value="Chromosome"/>
</dbReference>
<dbReference type="Gene3D" id="3.40.50.300">
    <property type="entry name" value="P-loop containing nucleotide triphosphate hydrolases"/>
    <property type="match status" value="1"/>
</dbReference>
<dbReference type="PANTHER" id="PTHR30486:SF6">
    <property type="entry name" value="TYPE IV PILUS RETRACTATION ATPASE PILT"/>
    <property type="match status" value="1"/>
</dbReference>
<dbReference type="RefSeq" id="WP_228880176.1">
    <property type="nucleotide sequence ID" value="NZ_CABIIK010000020.1"/>
</dbReference>
<accession>A0ABY6HIP8</accession>
<dbReference type="PANTHER" id="PTHR30486">
    <property type="entry name" value="TWITCHING MOTILITY PROTEIN PILT"/>
    <property type="match status" value="1"/>
</dbReference>
<proteinExistence type="inferred from homology"/>
<evidence type="ECO:0000313" key="4">
    <source>
        <dbReference type="Proteomes" id="UP001163550"/>
    </source>
</evidence>
<sequence length="446" mass="50738">MDRMNNPNLQDKRSNQELAQIVKKIQRYMALKHSQDLNSKNPDVPGIKNKIAKYISDENLTLDGFSSMALVDRAFQEMCEYSILTSYLKRNDIEEINVNSWEDIKVRFGTGKIETLKETFFSPTDAKDIMIRLLDRESENKMDATVPIVRGHLFNNVRITSSIAPVLDENRGVQASIRVINPSKLGQRDFIRSCTLTNEMFELLKLCLFNGISICVPGATNSGKTTLMSGILKETPADQRLITIEEQTREFDLIDYDSEGYISKEVIHWKTHGEFDMNKLLEMSLTCNPDIICAAEMKSKEAYAAQEAARTGHAVIGTIHANSCRSTYKRMVTLCKMAVDLDYEILYELVTEAFPIVVFTKKLKDNSRKVMEITECYTDDEGKIKIQTLYRYVVLSSEVTPEGKTIMHGEFRKVNCISEYLQNLLLSNGVPSQSIEMLLKTPELIV</sequence>
<organism evidence="3 4">
    <name type="scientific">Acetobacterium wieringae</name>
    <dbReference type="NCBI Taxonomy" id="52694"/>
    <lineage>
        <taxon>Bacteria</taxon>
        <taxon>Bacillati</taxon>
        <taxon>Bacillota</taxon>
        <taxon>Clostridia</taxon>
        <taxon>Eubacteriales</taxon>
        <taxon>Eubacteriaceae</taxon>
        <taxon>Acetobacterium</taxon>
    </lineage>
</organism>
<dbReference type="CDD" id="cd01130">
    <property type="entry name" value="VirB11-like_ATPase"/>
    <property type="match status" value="1"/>
</dbReference>
<dbReference type="Pfam" id="PF00437">
    <property type="entry name" value="T2SSE"/>
    <property type="match status" value="1"/>
</dbReference>
<dbReference type="SUPFAM" id="SSF52540">
    <property type="entry name" value="P-loop containing nucleoside triphosphate hydrolases"/>
    <property type="match status" value="1"/>
</dbReference>
<protein>
    <submittedName>
        <fullName evidence="3">CpaF/VirB11 family protein</fullName>
    </submittedName>
</protein>
<dbReference type="InterPro" id="IPR050921">
    <property type="entry name" value="T4SS_GSP_E_ATPase"/>
</dbReference>
<evidence type="ECO:0000259" key="2">
    <source>
        <dbReference type="Pfam" id="PF00437"/>
    </source>
</evidence>
<keyword evidence="4" id="KW-1185">Reference proteome</keyword>
<evidence type="ECO:0000256" key="1">
    <source>
        <dbReference type="ARBA" id="ARBA00006611"/>
    </source>
</evidence>
<dbReference type="InterPro" id="IPR027417">
    <property type="entry name" value="P-loop_NTPase"/>
</dbReference>
<dbReference type="Gene3D" id="3.30.450.380">
    <property type="match status" value="1"/>
</dbReference>